<dbReference type="PANTHER" id="PTHR47972">
    <property type="entry name" value="KINESIN-LIKE PROTEIN KLP-3"/>
    <property type="match status" value="1"/>
</dbReference>
<dbReference type="GO" id="GO:0005874">
    <property type="term" value="C:microtubule"/>
    <property type="evidence" value="ECO:0000318"/>
    <property type="project" value="GO_Central"/>
</dbReference>
<evidence type="ECO:0000256" key="1">
    <source>
        <dbReference type="ARBA" id="ARBA00004245"/>
    </source>
</evidence>
<feature type="compositionally biased region" description="Acidic residues" evidence="7">
    <location>
        <begin position="1"/>
        <end position="21"/>
    </location>
</feature>
<sequence length="495" mass="54687">EEVGDDLSDKEDDAQEEVGDDLSDKEKKKLEKQLKDLEKKLAMKTKIAERDQKVATDAKQELQAATKEVTELKKKITLLEKEYQSLHEAAGAGAIALQKLPELKEEIKSLSSQNQTLVDNYNTERVLRKKYYNMVEDMKGRIRVYCRVRPLSKTEKSNNNTNVIQSPDDYTIKVAAKKGEKEFQFDQIFTPDHSQADVFEDTNNLVQSAIDGYNVCIFAYGQTGSGKTYTMIGDSDQTQPGIAPRAFERIFSLIKENSQKFSFSVSCYMMELYNDKLIDLLVTSGGGDSAKLDIKKDKRGMVFIQGAVVNQAENPAELQTIFTKGSANRHIASTKMNAESSRSHLVIGVVIESTNLTSGAITRGKLSLVDLAGSERVGKTGATADQLKEANSINKSLSALGDVISALSSEQSFIPYRNNKLTMMMQDSLGGNAKTLMFVNISPANYNSEESVTSLTYAARVKLITNDASKNAETKEVARLKQVIAKLKAGEDIDD</sequence>
<reference evidence="9" key="2">
    <citation type="journal article" date="2008" name="Genome Biol.">
        <title>Improved genome assembly and evidence-based global gene model set for the chordate Ciona intestinalis: new insight into intron and operon populations.</title>
        <authorList>
            <person name="Satou Y."/>
            <person name="Mineta K."/>
            <person name="Ogasawara M."/>
            <person name="Sasakura Y."/>
            <person name="Shoguchi E."/>
            <person name="Ueno K."/>
            <person name="Yamada L."/>
            <person name="Matsumoto J."/>
            <person name="Wasserscheid J."/>
            <person name="Dewar K."/>
            <person name="Wiley G.B."/>
            <person name="Macmil S.L."/>
            <person name="Roe B.A."/>
            <person name="Zeller R.W."/>
            <person name="Hastings K.E."/>
            <person name="Lemaire P."/>
            <person name="Lindquist E."/>
            <person name="Endo T."/>
            <person name="Hotta K."/>
            <person name="Inaba K."/>
        </authorList>
    </citation>
    <scope>NUCLEOTIDE SEQUENCE [LARGE SCALE GENOMIC DNA]</scope>
    <source>
        <strain evidence="9">wild type</strain>
    </source>
</reference>
<dbReference type="GeneTree" id="ENSGT00940000167114"/>
<evidence type="ECO:0000256" key="6">
    <source>
        <dbReference type="RuleBase" id="RU000394"/>
    </source>
</evidence>
<comment type="similarity">
    <text evidence="5 6">Belongs to the TRAFAC class myosin-kinesin ATPase superfamily. Kinesin family.</text>
</comment>
<dbReference type="Gene3D" id="3.40.850.10">
    <property type="entry name" value="Kinesin motor domain"/>
    <property type="match status" value="1"/>
</dbReference>
<dbReference type="CDD" id="cd01366">
    <property type="entry name" value="KISc_C_terminal"/>
    <property type="match status" value="1"/>
</dbReference>
<evidence type="ECO:0000256" key="2">
    <source>
        <dbReference type="ARBA" id="ARBA00022741"/>
    </source>
</evidence>
<dbReference type="PRINTS" id="PR00380">
    <property type="entry name" value="KINESINHEAVY"/>
</dbReference>
<dbReference type="InterPro" id="IPR019821">
    <property type="entry name" value="Kinesin_motor_CS"/>
</dbReference>
<keyword evidence="4" id="KW-0963">Cytoplasm</keyword>
<reference evidence="9" key="4">
    <citation type="submission" date="2025-09" db="UniProtKB">
        <authorList>
            <consortium name="Ensembl"/>
        </authorList>
    </citation>
    <scope>IDENTIFICATION</scope>
</reference>
<protein>
    <recommendedName>
        <fullName evidence="6">Kinesin-like protein</fullName>
    </recommendedName>
</protein>
<dbReference type="InterPro" id="IPR027417">
    <property type="entry name" value="P-loop_NTPase"/>
</dbReference>
<keyword evidence="2 5" id="KW-0547">Nucleotide-binding</keyword>
<keyword evidence="4" id="KW-0206">Cytoskeleton</keyword>
<dbReference type="AlphaFoldDB" id="H2XNC3"/>
<dbReference type="SMART" id="SM00129">
    <property type="entry name" value="KISc"/>
    <property type="match status" value="1"/>
</dbReference>
<keyword evidence="5 6" id="KW-0505">Motor protein</keyword>
<dbReference type="EMBL" id="EAAA01001480">
    <property type="status" value="NOT_ANNOTATED_CDS"/>
    <property type="molecule type" value="Genomic_DNA"/>
</dbReference>
<proteinExistence type="inferred from homology"/>
<name>H2XNC3_CIOIN</name>
<dbReference type="SUPFAM" id="SSF52540">
    <property type="entry name" value="P-loop containing nucleoside triphosphate hydrolases"/>
    <property type="match status" value="1"/>
</dbReference>
<dbReference type="PROSITE" id="PS50067">
    <property type="entry name" value="KINESIN_MOTOR_2"/>
    <property type="match status" value="1"/>
</dbReference>
<evidence type="ECO:0000313" key="10">
    <source>
        <dbReference type="Proteomes" id="UP000008144"/>
    </source>
</evidence>
<dbReference type="InterPro" id="IPR036961">
    <property type="entry name" value="Kinesin_motor_dom_sf"/>
</dbReference>
<dbReference type="InterPro" id="IPR027640">
    <property type="entry name" value="Kinesin-like_fam"/>
</dbReference>
<reference evidence="10" key="1">
    <citation type="journal article" date="2002" name="Science">
        <title>The draft genome of Ciona intestinalis: insights into chordate and vertebrate origins.</title>
        <authorList>
            <person name="Dehal P."/>
            <person name="Satou Y."/>
            <person name="Campbell R.K."/>
            <person name="Chapman J."/>
            <person name="Degnan B."/>
            <person name="De Tomaso A."/>
            <person name="Davidson B."/>
            <person name="Di Gregorio A."/>
            <person name="Gelpke M."/>
            <person name="Goodstein D.M."/>
            <person name="Harafuji N."/>
            <person name="Hastings K.E."/>
            <person name="Ho I."/>
            <person name="Hotta K."/>
            <person name="Huang W."/>
            <person name="Kawashima T."/>
            <person name="Lemaire P."/>
            <person name="Martinez D."/>
            <person name="Meinertzhagen I.A."/>
            <person name="Necula S."/>
            <person name="Nonaka M."/>
            <person name="Putnam N."/>
            <person name="Rash S."/>
            <person name="Saiga H."/>
            <person name="Satake M."/>
            <person name="Terry A."/>
            <person name="Yamada L."/>
            <person name="Wang H.G."/>
            <person name="Awazu S."/>
            <person name="Azumi K."/>
            <person name="Boore J."/>
            <person name="Branno M."/>
            <person name="Chin-Bow S."/>
            <person name="DeSantis R."/>
            <person name="Doyle S."/>
            <person name="Francino P."/>
            <person name="Keys D.N."/>
            <person name="Haga S."/>
            <person name="Hayashi H."/>
            <person name="Hino K."/>
            <person name="Imai K.S."/>
            <person name="Inaba K."/>
            <person name="Kano S."/>
            <person name="Kobayashi K."/>
            <person name="Kobayashi M."/>
            <person name="Lee B.I."/>
            <person name="Makabe K.W."/>
            <person name="Manohar C."/>
            <person name="Matassi G."/>
            <person name="Medina M."/>
            <person name="Mochizuki Y."/>
            <person name="Mount S."/>
            <person name="Morishita T."/>
            <person name="Miura S."/>
            <person name="Nakayama A."/>
            <person name="Nishizaka S."/>
            <person name="Nomoto H."/>
            <person name="Ohta F."/>
            <person name="Oishi K."/>
            <person name="Rigoutsos I."/>
            <person name="Sano M."/>
            <person name="Sasaki A."/>
            <person name="Sasakura Y."/>
            <person name="Shoguchi E."/>
            <person name="Shin-i T."/>
            <person name="Spagnuolo A."/>
            <person name="Stainier D."/>
            <person name="Suzuki M.M."/>
            <person name="Tassy O."/>
            <person name="Takatori N."/>
            <person name="Tokuoka M."/>
            <person name="Yagi K."/>
            <person name="Yoshizaki F."/>
            <person name="Wada S."/>
            <person name="Zhang C."/>
            <person name="Hyatt P.D."/>
            <person name="Larimer F."/>
            <person name="Detter C."/>
            <person name="Doggett N."/>
            <person name="Glavina T."/>
            <person name="Hawkins T."/>
            <person name="Richardson P."/>
            <person name="Lucas S."/>
            <person name="Kohara Y."/>
            <person name="Levine M."/>
            <person name="Satoh N."/>
            <person name="Rokhsar D.S."/>
        </authorList>
    </citation>
    <scope>NUCLEOTIDE SEQUENCE [LARGE SCALE GENOMIC DNA]</scope>
</reference>
<feature type="region of interest" description="Disordered" evidence="7">
    <location>
        <begin position="1"/>
        <end position="27"/>
    </location>
</feature>
<keyword evidence="10" id="KW-1185">Reference proteome</keyword>
<dbReference type="InterPro" id="IPR001752">
    <property type="entry name" value="Kinesin_motor_dom"/>
</dbReference>
<dbReference type="GO" id="GO:0016887">
    <property type="term" value="F:ATP hydrolysis activity"/>
    <property type="evidence" value="ECO:0000318"/>
    <property type="project" value="GO_Central"/>
</dbReference>
<accession>H2XNC3</accession>
<comment type="subcellular location">
    <subcellularLocation>
        <location evidence="1">Cytoplasm</location>
        <location evidence="1">Cytoskeleton</location>
    </subcellularLocation>
</comment>
<dbReference type="GO" id="GO:0005871">
    <property type="term" value="C:kinesin complex"/>
    <property type="evidence" value="ECO:0000318"/>
    <property type="project" value="GO_Central"/>
</dbReference>
<keyword evidence="3 5" id="KW-0067">ATP-binding</keyword>
<dbReference type="InParanoid" id="H2XNC3"/>
<dbReference type="Ensembl" id="ENSCINT00000030453.1">
    <property type="protein sequence ID" value="ENSCINP00000031156.1"/>
    <property type="gene ID" value="ENSCING00000024061.1"/>
</dbReference>
<reference evidence="9" key="3">
    <citation type="submission" date="2025-08" db="UniProtKB">
        <authorList>
            <consortium name="Ensembl"/>
        </authorList>
    </citation>
    <scope>IDENTIFICATION</scope>
</reference>
<dbReference type="GO" id="GO:0005524">
    <property type="term" value="F:ATP binding"/>
    <property type="evidence" value="ECO:0007669"/>
    <property type="project" value="UniProtKB-UniRule"/>
</dbReference>
<evidence type="ECO:0000256" key="7">
    <source>
        <dbReference type="SAM" id="MobiDB-lite"/>
    </source>
</evidence>
<organism evidence="9 10">
    <name type="scientific">Ciona intestinalis</name>
    <name type="common">Transparent sea squirt</name>
    <name type="synonym">Ascidia intestinalis</name>
    <dbReference type="NCBI Taxonomy" id="7719"/>
    <lineage>
        <taxon>Eukaryota</taxon>
        <taxon>Metazoa</taxon>
        <taxon>Chordata</taxon>
        <taxon>Tunicata</taxon>
        <taxon>Ascidiacea</taxon>
        <taxon>Phlebobranchia</taxon>
        <taxon>Cionidae</taxon>
        <taxon>Ciona</taxon>
    </lineage>
</organism>
<dbReference type="FunFam" id="3.40.850.10:FF:000041">
    <property type="entry name" value="Kinesin-like calmodulin-binding protein"/>
    <property type="match status" value="1"/>
</dbReference>
<keyword evidence="6" id="KW-0493">Microtubule</keyword>
<dbReference type="HOGENOM" id="CLU_001485_12_4_1"/>
<evidence type="ECO:0000256" key="5">
    <source>
        <dbReference type="PROSITE-ProRule" id="PRU00283"/>
    </source>
</evidence>
<dbReference type="GO" id="GO:0003777">
    <property type="term" value="F:microtubule motor activity"/>
    <property type="evidence" value="ECO:0000318"/>
    <property type="project" value="GO_Central"/>
</dbReference>
<feature type="domain" description="Kinesin motor" evidence="8">
    <location>
        <begin position="141"/>
        <end position="464"/>
    </location>
</feature>
<dbReference type="PANTHER" id="PTHR47972:SF16">
    <property type="entry name" value="KINESIN-LIKE PROTEIN"/>
    <property type="match status" value="1"/>
</dbReference>
<dbReference type="GO" id="GO:0008017">
    <property type="term" value="F:microtubule binding"/>
    <property type="evidence" value="ECO:0000318"/>
    <property type="project" value="GO_Central"/>
</dbReference>
<dbReference type="PROSITE" id="PS00411">
    <property type="entry name" value="KINESIN_MOTOR_1"/>
    <property type="match status" value="1"/>
</dbReference>
<dbReference type="GO" id="GO:0005737">
    <property type="term" value="C:cytoplasm"/>
    <property type="evidence" value="ECO:0000318"/>
    <property type="project" value="GO_Central"/>
</dbReference>
<dbReference type="Proteomes" id="UP000008144">
    <property type="component" value="Chromosome 2"/>
</dbReference>
<evidence type="ECO:0000256" key="3">
    <source>
        <dbReference type="ARBA" id="ARBA00022840"/>
    </source>
</evidence>
<dbReference type="STRING" id="7719.ENSCINP00000031156"/>
<dbReference type="Pfam" id="PF00225">
    <property type="entry name" value="Kinesin"/>
    <property type="match status" value="1"/>
</dbReference>
<evidence type="ECO:0000259" key="8">
    <source>
        <dbReference type="PROSITE" id="PS50067"/>
    </source>
</evidence>
<dbReference type="OMA" id="DIMRENS"/>
<evidence type="ECO:0000313" key="9">
    <source>
        <dbReference type="Ensembl" id="ENSCINP00000031156.1"/>
    </source>
</evidence>
<dbReference type="FunCoup" id="H2XNC3">
    <property type="interactions" value="3"/>
</dbReference>
<evidence type="ECO:0000256" key="4">
    <source>
        <dbReference type="ARBA" id="ARBA00023212"/>
    </source>
</evidence>
<dbReference type="GO" id="GO:0007018">
    <property type="term" value="P:microtubule-based movement"/>
    <property type="evidence" value="ECO:0000318"/>
    <property type="project" value="GO_Central"/>
</dbReference>
<feature type="binding site" evidence="5">
    <location>
        <begin position="221"/>
        <end position="228"/>
    </location>
    <ligand>
        <name>ATP</name>
        <dbReference type="ChEBI" id="CHEBI:30616"/>
    </ligand>
</feature>